<feature type="transmembrane region" description="Helical" evidence="4">
    <location>
        <begin position="38"/>
        <end position="58"/>
    </location>
</feature>
<feature type="transmembrane region" description="Helical" evidence="4">
    <location>
        <begin position="97"/>
        <end position="124"/>
    </location>
</feature>
<dbReference type="PANTHER" id="PTHR23546:SF1">
    <property type="entry name" value="MEMBRANE PROTEIN"/>
    <property type="match status" value="1"/>
</dbReference>
<dbReference type="Proteomes" id="UP000502297">
    <property type="component" value="Chromosome"/>
</dbReference>
<dbReference type="Pfam" id="PF07690">
    <property type="entry name" value="MFS_1"/>
    <property type="match status" value="1"/>
</dbReference>
<dbReference type="AlphaFoldDB" id="A0A6G8RV51"/>
<dbReference type="PROSITE" id="PS50850">
    <property type="entry name" value="MFS"/>
    <property type="match status" value="1"/>
</dbReference>
<evidence type="ECO:0000313" key="6">
    <source>
        <dbReference type="EMBL" id="QIO05757.1"/>
    </source>
</evidence>
<proteinExistence type="predicted"/>
<keyword evidence="3 4" id="KW-0472">Membrane</keyword>
<feature type="domain" description="Major facilitator superfamily (MFS) profile" evidence="5">
    <location>
        <begin position="4"/>
        <end position="411"/>
    </location>
</feature>
<dbReference type="PANTHER" id="PTHR23546">
    <property type="entry name" value="TRANSPORT PROTEIN"/>
    <property type="match status" value="1"/>
</dbReference>
<evidence type="ECO:0000259" key="5">
    <source>
        <dbReference type="PROSITE" id="PS50850"/>
    </source>
</evidence>
<evidence type="ECO:0000256" key="2">
    <source>
        <dbReference type="ARBA" id="ARBA00022989"/>
    </source>
</evidence>
<feature type="transmembrane region" description="Helical" evidence="4">
    <location>
        <begin position="7"/>
        <end position="26"/>
    </location>
</feature>
<gene>
    <name evidence="6" type="ORF">G8E00_07240</name>
</gene>
<dbReference type="InterPro" id="IPR036259">
    <property type="entry name" value="MFS_trans_sf"/>
</dbReference>
<feature type="transmembrane region" description="Helical" evidence="4">
    <location>
        <begin position="361"/>
        <end position="384"/>
    </location>
</feature>
<feature type="transmembrane region" description="Helical" evidence="4">
    <location>
        <begin position="331"/>
        <end position="349"/>
    </location>
</feature>
<organism evidence="6 7">
    <name type="scientific">Acinetobacter shaoyimingii</name>
    <dbReference type="NCBI Taxonomy" id="2715164"/>
    <lineage>
        <taxon>Bacteria</taxon>
        <taxon>Pseudomonadati</taxon>
        <taxon>Pseudomonadota</taxon>
        <taxon>Gammaproteobacteria</taxon>
        <taxon>Moraxellales</taxon>
        <taxon>Moraxellaceae</taxon>
        <taxon>Acinetobacter</taxon>
    </lineage>
</organism>
<dbReference type="GO" id="GO:0022857">
    <property type="term" value="F:transmembrane transporter activity"/>
    <property type="evidence" value="ECO:0007669"/>
    <property type="project" value="InterPro"/>
</dbReference>
<evidence type="ECO:0000256" key="1">
    <source>
        <dbReference type="ARBA" id="ARBA00022692"/>
    </source>
</evidence>
<accession>A0A6G8RV51</accession>
<keyword evidence="7" id="KW-1185">Reference proteome</keyword>
<feature type="transmembrane region" description="Helical" evidence="4">
    <location>
        <begin position="235"/>
        <end position="259"/>
    </location>
</feature>
<evidence type="ECO:0000256" key="3">
    <source>
        <dbReference type="ARBA" id="ARBA00023136"/>
    </source>
</evidence>
<name>A0A6G8RV51_9GAMM</name>
<dbReference type="InterPro" id="IPR011701">
    <property type="entry name" value="MFS"/>
</dbReference>
<evidence type="ECO:0000256" key="4">
    <source>
        <dbReference type="SAM" id="Phobius"/>
    </source>
</evidence>
<protein>
    <submittedName>
        <fullName evidence="6">MFS transporter</fullName>
    </submittedName>
</protein>
<feature type="transmembrane region" description="Helical" evidence="4">
    <location>
        <begin position="390"/>
        <end position="409"/>
    </location>
</feature>
<keyword evidence="2 4" id="KW-1133">Transmembrane helix</keyword>
<dbReference type="Gene3D" id="1.20.1250.20">
    <property type="entry name" value="MFS general substrate transporter like domains"/>
    <property type="match status" value="1"/>
</dbReference>
<feature type="transmembrane region" description="Helical" evidence="4">
    <location>
        <begin position="70"/>
        <end position="91"/>
    </location>
</feature>
<keyword evidence="1 4" id="KW-0812">Transmembrane</keyword>
<dbReference type="KEGG" id="asha:G8E00_07240"/>
<reference evidence="6 7" key="1">
    <citation type="submission" date="2020-03" db="EMBL/GenBank/DDBJ databases">
        <authorList>
            <person name="Zhu W."/>
        </authorList>
    </citation>
    <scope>NUCLEOTIDE SEQUENCE [LARGE SCALE GENOMIC DNA]</scope>
    <source>
        <strain evidence="6 7">323-1</strain>
    </source>
</reference>
<feature type="transmembrane region" description="Helical" evidence="4">
    <location>
        <begin position="271"/>
        <end position="291"/>
    </location>
</feature>
<sequence>MNQNKNIFIAASLANGASISMILPLLAPLIRELHMQEWQGGALISVGALLMVISAVVISKQHDRLNIYQLLSIGFLGMTITWALFAGLLSYGMSAHISLIILFSLLLLVRALSGIFMAMPQIALQTYVMTSFADEKQRSQTMSKFGALNSLGLIFGPFLTTVLLVWGMLAPLWLSLVIFIVITILIFWKFDQENHSNVMTSSIVSENSSESFKDDLLHFSNAQSTRTDFSFSKSFIWFALGLVLYIAVVTVNLTSGFYIQDQFHVTPHQSAVYFSQCSLIVGVTLVLMQTAISKWLHWSLQRLLWVGLVMMLMGITTTLFAQQIWVFQSAYVLYGISVACLLPAFTTGAAQSAPQHLQAKIASLCTATQALSFVIGPVLSTLLYHWYKTLPYMLIMVLMLILSLCFVLNKKVFSSSALKL</sequence>
<dbReference type="EMBL" id="CP049801">
    <property type="protein sequence ID" value="QIO05757.1"/>
    <property type="molecule type" value="Genomic_DNA"/>
</dbReference>
<feature type="transmembrane region" description="Helical" evidence="4">
    <location>
        <begin position="172"/>
        <end position="190"/>
    </location>
</feature>
<feature type="transmembrane region" description="Helical" evidence="4">
    <location>
        <begin position="303"/>
        <end position="325"/>
    </location>
</feature>
<dbReference type="SUPFAM" id="SSF103473">
    <property type="entry name" value="MFS general substrate transporter"/>
    <property type="match status" value="1"/>
</dbReference>
<dbReference type="RefSeq" id="WP_166223185.1">
    <property type="nucleotide sequence ID" value="NZ_CP049801.1"/>
</dbReference>
<dbReference type="InterPro" id="IPR020846">
    <property type="entry name" value="MFS_dom"/>
</dbReference>
<feature type="transmembrane region" description="Helical" evidence="4">
    <location>
        <begin position="145"/>
        <end position="166"/>
    </location>
</feature>
<evidence type="ECO:0000313" key="7">
    <source>
        <dbReference type="Proteomes" id="UP000502297"/>
    </source>
</evidence>